<feature type="domain" description="HIT-type" evidence="6">
    <location>
        <begin position="1"/>
        <end position="34"/>
    </location>
</feature>
<dbReference type="InterPro" id="IPR051639">
    <property type="entry name" value="BCD1"/>
</dbReference>
<feature type="non-terminal residue" evidence="7">
    <location>
        <position position="211"/>
    </location>
</feature>
<dbReference type="GO" id="GO:0000463">
    <property type="term" value="P:maturation of LSU-rRNA from tricistronic rRNA transcript (SSU-rRNA, 5.8S rRNA, LSU-rRNA)"/>
    <property type="evidence" value="ECO:0007669"/>
    <property type="project" value="TreeGrafter"/>
</dbReference>
<comment type="caution">
    <text evidence="7">The sequence shown here is derived from an EMBL/GenBank/DDBJ whole genome shotgun (WGS) entry which is preliminary data.</text>
</comment>
<sequence>CEICTQQPSKYKCPQCALRYCSLDCYKTHKPTHPEPPPSALTTSSSASEAFKLPPRDRPGTTRRIAKPTFEDFEADPELSRLLRRYPQLKAQLGAVYAMTLEPGVEDMRGWNRVPKEFTANSIGGSGGGGRRGRGRGGRGRGMGRMVERRRWFDAEKEDDRQMGVWTKEKGDKEGLGILRRGRAGGNGRTDEEERAEGFREFVELCQLRFG</sequence>
<evidence type="ECO:0000256" key="3">
    <source>
        <dbReference type="ARBA" id="ARBA00022833"/>
    </source>
</evidence>
<feature type="region of interest" description="Disordered" evidence="5">
    <location>
        <begin position="32"/>
        <end position="64"/>
    </location>
</feature>
<dbReference type="PANTHER" id="PTHR13483:SF11">
    <property type="entry name" value="ZINC FINGER HIT DOMAIN-CONTAINING PROTEIN 3"/>
    <property type="match status" value="1"/>
</dbReference>
<keyword evidence="3" id="KW-0862">Zinc</keyword>
<reference evidence="7" key="1">
    <citation type="journal article" date="2020" name="Stud. Mycol.">
        <title>101 Dothideomycetes genomes: a test case for predicting lifestyles and emergence of pathogens.</title>
        <authorList>
            <person name="Haridas S."/>
            <person name="Albert R."/>
            <person name="Binder M."/>
            <person name="Bloem J."/>
            <person name="Labutti K."/>
            <person name="Salamov A."/>
            <person name="Andreopoulos B."/>
            <person name="Baker S."/>
            <person name="Barry K."/>
            <person name="Bills G."/>
            <person name="Bluhm B."/>
            <person name="Cannon C."/>
            <person name="Castanera R."/>
            <person name="Culley D."/>
            <person name="Daum C."/>
            <person name="Ezra D."/>
            <person name="Gonzalez J."/>
            <person name="Henrissat B."/>
            <person name="Kuo A."/>
            <person name="Liang C."/>
            <person name="Lipzen A."/>
            <person name="Lutzoni F."/>
            <person name="Magnuson J."/>
            <person name="Mondo S."/>
            <person name="Nolan M."/>
            <person name="Ohm R."/>
            <person name="Pangilinan J."/>
            <person name="Park H.-J."/>
            <person name="Ramirez L."/>
            <person name="Alfaro M."/>
            <person name="Sun H."/>
            <person name="Tritt A."/>
            <person name="Yoshinaga Y."/>
            <person name="Zwiers L.-H."/>
            <person name="Turgeon B."/>
            <person name="Goodwin S."/>
            <person name="Spatafora J."/>
            <person name="Crous P."/>
            <person name="Grigoriev I."/>
        </authorList>
    </citation>
    <scope>NUCLEOTIDE SEQUENCE</scope>
    <source>
        <strain evidence="7">CBS 116435</strain>
    </source>
</reference>
<proteinExistence type="predicted"/>
<dbReference type="SUPFAM" id="SSF144232">
    <property type="entry name" value="HIT/MYND zinc finger-like"/>
    <property type="match status" value="1"/>
</dbReference>
<dbReference type="CDD" id="cd23024">
    <property type="entry name" value="zf-HIT_ZNHIT2-3"/>
    <property type="match status" value="1"/>
</dbReference>
<evidence type="ECO:0000256" key="5">
    <source>
        <dbReference type="SAM" id="MobiDB-lite"/>
    </source>
</evidence>
<dbReference type="PROSITE" id="PS00028">
    <property type="entry name" value="ZINC_FINGER_C2H2_1"/>
    <property type="match status" value="1"/>
</dbReference>
<dbReference type="GO" id="GO:0008270">
    <property type="term" value="F:zinc ion binding"/>
    <property type="evidence" value="ECO:0007669"/>
    <property type="project" value="UniProtKB-UniRule"/>
</dbReference>
<feature type="region of interest" description="Disordered" evidence="5">
    <location>
        <begin position="177"/>
        <end position="196"/>
    </location>
</feature>
<keyword evidence="1" id="KW-0479">Metal-binding</keyword>
<evidence type="ECO:0000256" key="1">
    <source>
        <dbReference type="ARBA" id="ARBA00022723"/>
    </source>
</evidence>
<keyword evidence="8" id="KW-1185">Reference proteome</keyword>
<dbReference type="AlphaFoldDB" id="A0A9P4UPD0"/>
<accession>A0A9P4UPD0</accession>
<dbReference type="InterPro" id="IPR007529">
    <property type="entry name" value="Znf_HIT"/>
</dbReference>
<dbReference type="Pfam" id="PF04438">
    <property type="entry name" value="zf-HIT"/>
    <property type="match status" value="1"/>
</dbReference>
<dbReference type="Gene3D" id="3.30.60.190">
    <property type="match status" value="1"/>
</dbReference>
<dbReference type="GO" id="GO:0005634">
    <property type="term" value="C:nucleus"/>
    <property type="evidence" value="ECO:0007669"/>
    <property type="project" value="TreeGrafter"/>
</dbReference>
<dbReference type="PROSITE" id="PS51083">
    <property type="entry name" value="ZF_HIT"/>
    <property type="match status" value="1"/>
</dbReference>
<evidence type="ECO:0000256" key="4">
    <source>
        <dbReference type="PROSITE-ProRule" id="PRU00453"/>
    </source>
</evidence>
<protein>
    <recommendedName>
        <fullName evidence="6">HIT-type domain-containing protein</fullName>
    </recommendedName>
</protein>
<dbReference type="OrthoDB" id="18412at2759"/>
<dbReference type="GO" id="GO:0048254">
    <property type="term" value="P:snoRNA localization"/>
    <property type="evidence" value="ECO:0007669"/>
    <property type="project" value="TreeGrafter"/>
</dbReference>
<organism evidence="7 8">
    <name type="scientific">Polychaeton citri CBS 116435</name>
    <dbReference type="NCBI Taxonomy" id="1314669"/>
    <lineage>
        <taxon>Eukaryota</taxon>
        <taxon>Fungi</taxon>
        <taxon>Dikarya</taxon>
        <taxon>Ascomycota</taxon>
        <taxon>Pezizomycotina</taxon>
        <taxon>Dothideomycetes</taxon>
        <taxon>Dothideomycetidae</taxon>
        <taxon>Capnodiales</taxon>
        <taxon>Capnodiaceae</taxon>
        <taxon>Polychaeton</taxon>
    </lineage>
</organism>
<dbReference type="GO" id="GO:0000492">
    <property type="term" value="P:box C/D snoRNP assembly"/>
    <property type="evidence" value="ECO:0007669"/>
    <property type="project" value="TreeGrafter"/>
</dbReference>
<keyword evidence="2 4" id="KW-0863">Zinc-finger</keyword>
<evidence type="ECO:0000313" key="8">
    <source>
        <dbReference type="Proteomes" id="UP000799441"/>
    </source>
</evidence>
<dbReference type="EMBL" id="MU003797">
    <property type="protein sequence ID" value="KAF2720643.1"/>
    <property type="molecule type" value="Genomic_DNA"/>
</dbReference>
<name>A0A9P4UPD0_9PEZI</name>
<dbReference type="PANTHER" id="PTHR13483">
    <property type="entry name" value="BOX C_D SNORNA PROTEIN 1-RELATED"/>
    <property type="match status" value="1"/>
</dbReference>
<dbReference type="InterPro" id="IPR013087">
    <property type="entry name" value="Znf_C2H2_type"/>
</dbReference>
<evidence type="ECO:0000256" key="2">
    <source>
        <dbReference type="ARBA" id="ARBA00022771"/>
    </source>
</evidence>
<evidence type="ECO:0000313" key="7">
    <source>
        <dbReference type="EMBL" id="KAF2720643.1"/>
    </source>
</evidence>
<dbReference type="GO" id="GO:0070761">
    <property type="term" value="C:pre-snoRNP complex"/>
    <property type="evidence" value="ECO:0007669"/>
    <property type="project" value="TreeGrafter"/>
</dbReference>
<dbReference type="Proteomes" id="UP000799441">
    <property type="component" value="Unassembled WGS sequence"/>
</dbReference>
<gene>
    <name evidence="7" type="ORF">K431DRAFT_205900</name>
</gene>
<feature type="region of interest" description="Disordered" evidence="5">
    <location>
        <begin position="117"/>
        <end position="143"/>
    </location>
</feature>
<feature type="compositionally biased region" description="Low complexity" evidence="5">
    <location>
        <begin position="40"/>
        <end position="50"/>
    </location>
</feature>
<evidence type="ECO:0000259" key="6">
    <source>
        <dbReference type="PROSITE" id="PS51083"/>
    </source>
</evidence>
<feature type="non-terminal residue" evidence="7">
    <location>
        <position position="1"/>
    </location>
</feature>